<dbReference type="InterPro" id="IPR037883">
    <property type="entry name" value="Knr4/Smi1-like_sf"/>
</dbReference>
<gene>
    <name evidence="1" type="ORF">ACFOUO_13215</name>
</gene>
<accession>A0ABV8JGC4</accession>
<dbReference type="SUPFAM" id="SSF160631">
    <property type="entry name" value="SMI1/KNR4-like"/>
    <property type="match status" value="1"/>
</dbReference>
<proteinExistence type="predicted"/>
<comment type="caution">
    <text evidence="1">The sequence shown here is derived from an EMBL/GenBank/DDBJ whole genome shotgun (WGS) entry which is preliminary data.</text>
</comment>
<evidence type="ECO:0000313" key="1">
    <source>
        <dbReference type="EMBL" id="MFC4077758.1"/>
    </source>
</evidence>
<protein>
    <recommendedName>
        <fullName evidence="3">SUKH superfamily protein</fullName>
    </recommendedName>
</protein>
<evidence type="ECO:0000313" key="2">
    <source>
        <dbReference type="Proteomes" id="UP001595843"/>
    </source>
</evidence>
<dbReference type="EMBL" id="JBHSAP010000018">
    <property type="protein sequence ID" value="MFC4077758.1"/>
    <property type="molecule type" value="Genomic_DNA"/>
</dbReference>
<name>A0ABV8JGC4_9BACL</name>
<sequence>MTFLTDKDSASESVGPLLANKKAFEYPCRYYDPEKTRFPWQCHGGDFFEPWYGGQFELYRISDILENQVPGLHPETWYPIGYQDGGYLLMDGEKLKEGHQDYLMWWESSLTEDVKTLGLNFELWLNRFIIAQGTKFWDWSQQNVHQYYRHR</sequence>
<dbReference type="RefSeq" id="WP_380705597.1">
    <property type="nucleotide sequence ID" value="NZ_JBHSAP010000018.1"/>
</dbReference>
<dbReference type="Proteomes" id="UP001595843">
    <property type="component" value="Unassembled WGS sequence"/>
</dbReference>
<keyword evidence="2" id="KW-1185">Reference proteome</keyword>
<evidence type="ECO:0008006" key="3">
    <source>
        <dbReference type="Google" id="ProtNLM"/>
    </source>
</evidence>
<organism evidence="1 2">
    <name type="scientific">Salinithrix halophila</name>
    <dbReference type="NCBI Taxonomy" id="1485204"/>
    <lineage>
        <taxon>Bacteria</taxon>
        <taxon>Bacillati</taxon>
        <taxon>Bacillota</taxon>
        <taxon>Bacilli</taxon>
        <taxon>Bacillales</taxon>
        <taxon>Thermoactinomycetaceae</taxon>
        <taxon>Salinithrix</taxon>
    </lineage>
</organism>
<reference evidence="2" key="1">
    <citation type="journal article" date="2019" name="Int. J. Syst. Evol. Microbiol.">
        <title>The Global Catalogue of Microorganisms (GCM) 10K type strain sequencing project: providing services to taxonomists for standard genome sequencing and annotation.</title>
        <authorList>
            <consortium name="The Broad Institute Genomics Platform"/>
            <consortium name="The Broad Institute Genome Sequencing Center for Infectious Disease"/>
            <person name="Wu L."/>
            <person name="Ma J."/>
        </authorList>
    </citation>
    <scope>NUCLEOTIDE SEQUENCE [LARGE SCALE GENOMIC DNA]</scope>
    <source>
        <strain evidence="2">IBRC-M 10813</strain>
    </source>
</reference>